<evidence type="ECO:0000259" key="7">
    <source>
        <dbReference type="PROSITE" id="PS50219"/>
    </source>
</evidence>
<dbReference type="GO" id="GO:0006886">
    <property type="term" value="P:intracellular protein transport"/>
    <property type="evidence" value="ECO:0007669"/>
    <property type="project" value="UniProtKB-UniRule"/>
</dbReference>
<dbReference type="PANTHER" id="PTHR12894">
    <property type="entry name" value="CNH DOMAIN CONTAINING"/>
    <property type="match status" value="1"/>
</dbReference>
<gene>
    <name evidence="8" type="ORF">OSB04_007230</name>
</gene>
<dbReference type="InterPro" id="IPR001180">
    <property type="entry name" value="CNH_dom"/>
</dbReference>
<keyword evidence="3" id="KW-0963">Cytoplasm</keyword>
<evidence type="ECO:0000256" key="2">
    <source>
        <dbReference type="ARBA" id="ARBA00022448"/>
    </source>
</evidence>
<dbReference type="InterPro" id="IPR019452">
    <property type="entry name" value="VPS39/TGF_beta_rcpt-assoc_1"/>
</dbReference>
<dbReference type="Pfam" id="PF10366">
    <property type="entry name" value="Vps39_1"/>
    <property type="match status" value="1"/>
</dbReference>
<evidence type="ECO:0000313" key="8">
    <source>
        <dbReference type="EMBL" id="KAJ9562070.1"/>
    </source>
</evidence>
<name>A0AA38WQR8_9ASTR</name>
<protein>
    <recommendedName>
        <fullName evidence="7">CNH domain-containing protein</fullName>
    </recommendedName>
</protein>
<evidence type="ECO:0000256" key="6">
    <source>
        <dbReference type="SAM" id="MobiDB-lite"/>
    </source>
</evidence>
<dbReference type="InterPro" id="IPR000547">
    <property type="entry name" value="Clathrin_H-chain/VPS_repeat"/>
</dbReference>
<dbReference type="GO" id="GO:0016020">
    <property type="term" value="C:membrane"/>
    <property type="evidence" value="ECO:0007669"/>
    <property type="project" value="TreeGrafter"/>
</dbReference>
<dbReference type="GO" id="GO:0034058">
    <property type="term" value="P:endosomal vesicle fusion"/>
    <property type="evidence" value="ECO:0007669"/>
    <property type="project" value="TreeGrafter"/>
</dbReference>
<dbReference type="GO" id="GO:0005737">
    <property type="term" value="C:cytoplasm"/>
    <property type="evidence" value="ECO:0007669"/>
    <property type="project" value="UniProtKB-SubCell"/>
</dbReference>
<dbReference type="InterPro" id="IPR032914">
    <property type="entry name" value="Vam6/VPS39/TRAP1"/>
</dbReference>
<evidence type="ECO:0000313" key="9">
    <source>
        <dbReference type="Proteomes" id="UP001172457"/>
    </source>
</evidence>
<feature type="compositionally biased region" description="Polar residues" evidence="6">
    <location>
        <begin position="405"/>
        <end position="421"/>
    </location>
</feature>
<dbReference type="PROSITE" id="PS50236">
    <property type="entry name" value="CHCR"/>
    <property type="match status" value="1"/>
</dbReference>
<reference evidence="8" key="1">
    <citation type="submission" date="2023-03" db="EMBL/GenBank/DDBJ databases">
        <title>Chromosome-scale reference genome and RAD-based genetic map of yellow starthistle (Centaurea solstitialis) reveal putative structural variation and QTLs associated with invader traits.</title>
        <authorList>
            <person name="Reatini B."/>
            <person name="Cang F.A."/>
            <person name="Jiang Q."/>
            <person name="Mckibben M.T.W."/>
            <person name="Barker M.S."/>
            <person name="Rieseberg L.H."/>
            <person name="Dlugosch K.M."/>
        </authorList>
    </citation>
    <scope>NUCLEOTIDE SEQUENCE</scope>
    <source>
        <strain evidence="8">CAN-66</strain>
        <tissue evidence="8">Leaf</tissue>
    </source>
</reference>
<dbReference type="Pfam" id="PF10367">
    <property type="entry name" value="zf-Vps39_C"/>
    <property type="match status" value="1"/>
</dbReference>
<feature type="repeat" description="CHCR" evidence="5">
    <location>
        <begin position="627"/>
        <end position="803"/>
    </location>
</feature>
<proteinExistence type="predicted"/>
<dbReference type="AlphaFoldDB" id="A0AA38WQR8"/>
<comment type="subcellular location">
    <subcellularLocation>
        <location evidence="1">Cytoplasm</location>
    </subcellularLocation>
</comment>
<dbReference type="Proteomes" id="UP001172457">
    <property type="component" value="Chromosome 2"/>
</dbReference>
<feature type="domain" description="CNH" evidence="7">
    <location>
        <begin position="16"/>
        <end position="290"/>
    </location>
</feature>
<dbReference type="GO" id="GO:0006914">
    <property type="term" value="P:autophagy"/>
    <property type="evidence" value="ECO:0007669"/>
    <property type="project" value="TreeGrafter"/>
</dbReference>
<evidence type="ECO:0000256" key="3">
    <source>
        <dbReference type="ARBA" id="ARBA00022490"/>
    </source>
</evidence>
<feature type="compositionally biased region" description="Low complexity" evidence="6">
    <location>
        <begin position="813"/>
        <end position="827"/>
    </location>
</feature>
<keyword evidence="4" id="KW-0653">Protein transport</keyword>
<evidence type="ECO:0000256" key="1">
    <source>
        <dbReference type="ARBA" id="ARBA00004496"/>
    </source>
</evidence>
<comment type="caution">
    <text evidence="8">The sequence shown here is derived from an EMBL/GenBank/DDBJ whole genome shotgun (WGS) entry which is preliminary data.</text>
</comment>
<feature type="region of interest" description="Disordered" evidence="6">
    <location>
        <begin position="813"/>
        <end position="833"/>
    </location>
</feature>
<dbReference type="InterPro" id="IPR019453">
    <property type="entry name" value="VPS39/TGFA1_Znf"/>
</dbReference>
<dbReference type="EMBL" id="JARYMX010000002">
    <property type="protein sequence ID" value="KAJ9562070.1"/>
    <property type="molecule type" value="Genomic_DNA"/>
</dbReference>
<accession>A0AA38WQR8</accession>
<evidence type="ECO:0000256" key="5">
    <source>
        <dbReference type="PROSITE-ProRule" id="PRU01006"/>
    </source>
</evidence>
<dbReference type="PROSITE" id="PS50219">
    <property type="entry name" value="CNH"/>
    <property type="match status" value="1"/>
</dbReference>
<evidence type="ECO:0000256" key="4">
    <source>
        <dbReference type="ARBA" id="ARBA00022927"/>
    </source>
</evidence>
<dbReference type="Pfam" id="PF00780">
    <property type="entry name" value="CNH"/>
    <property type="match status" value="1"/>
</dbReference>
<keyword evidence="2" id="KW-0813">Transport</keyword>
<dbReference type="PANTHER" id="PTHR12894:SF27">
    <property type="entry name" value="TRANSFORMING GROWTH FACTOR-BETA RECEPTOR-ASSOCIATED PROTEIN 1"/>
    <property type="match status" value="1"/>
</dbReference>
<feature type="compositionally biased region" description="Basic and acidic residues" evidence="6">
    <location>
        <begin position="394"/>
        <end position="404"/>
    </location>
</feature>
<feature type="region of interest" description="Disordered" evidence="6">
    <location>
        <begin position="394"/>
        <end position="426"/>
    </location>
</feature>
<keyword evidence="9" id="KW-1185">Reference proteome</keyword>
<sequence length="1009" mass="112531">MVHTAYDSIELLNDCPKKINAVEHYGSALLVACCDGSLRIYRSESGTRDSSSSDRLSQTLEPKKELYVLERCVNGFSKKQLLAMEVLASKELLLSLSDTITFHRLPNFDAPAVISKARGVNLYSWDDRRGFLCFARQKRVCIFRHDGVRGFVEVKDFGVPDTVKSMSWCGENICLGYRREYAILNAMSGTLSEIFASGRIAPPLVVSLPSGELLLGKDNIGVLVDQNGKLLPEGRVCWSEAPSAVVVRNPYAIALLPKHIEVRSLRVPYPLIQTIVLRNVRSIQQGNKAVIVTLEKSIYGLFPVALGAQIVHLTASGNFEEALVLCTLLPPEDSSLRASKEQSIHIRYAHYLFENGSYEEAMEHFVASQVEITYVLSLYPSIVYPKPLMAAEPEKSADIDKEPSLSRTSSNASEDMDSSPTSRLLESDESLALDSNKMTHNTLMALIKFLQKKRPNIVGKAAAESTEEVVSDAFGHAFVSQESSRSKKSSKGRVSIPTNSSARDIAAILDTSLLQALLLTGQAAVASDLLKGFNYCDVKICEEILQKGNHHSCLLELYKCNSMHREALVLLHQLVENAKSDEPKSTLPQKFKPEMIIDYLKPLCGSDPMLVLEFSTLVLESCPTQTIDLFLSGNIHADLVNSYLKQHSPSLQANYLELMLSMNENGISQNLQNEMVQIYLSEVLDWYTDLTAQNKWDEKVYTPTRKKLISALEGISEYNPDIMLKRIPSDALFEERAILLGKMNQHELALSIYVHKLELPERALSYCDRLYNAGLNQQYGKAAQGNIYLILLQVYLNPRKTTTKTFEKKISNVVSPSSSSNSKSGWSTIKTRGRGLGKKVAQIEIAEGPRISASISDSGKSDIETDDPVEDEVGSSTIMLDEVLNVLRQRWDRLHGAKALRLLPRDIKLQNLLPFLGPLLRKTSEACRNFSVIKSIRQCESLQVKDQLFIQRKAQLKITTDSVCSLCNKRIGTSVFAVYPNGNTIVHFVCFRDAQNSKITRRGSFLRKR</sequence>
<organism evidence="8 9">
    <name type="scientific">Centaurea solstitialis</name>
    <name type="common">yellow star-thistle</name>
    <dbReference type="NCBI Taxonomy" id="347529"/>
    <lineage>
        <taxon>Eukaryota</taxon>
        <taxon>Viridiplantae</taxon>
        <taxon>Streptophyta</taxon>
        <taxon>Embryophyta</taxon>
        <taxon>Tracheophyta</taxon>
        <taxon>Spermatophyta</taxon>
        <taxon>Magnoliopsida</taxon>
        <taxon>eudicotyledons</taxon>
        <taxon>Gunneridae</taxon>
        <taxon>Pentapetalae</taxon>
        <taxon>asterids</taxon>
        <taxon>campanulids</taxon>
        <taxon>Asterales</taxon>
        <taxon>Asteraceae</taxon>
        <taxon>Carduoideae</taxon>
        <taxon>Cardueae</taxon>
        <taxon>Centaureinae</taxon>
        <taxon>Centaurea</taxon>
    </lineage>
</organism>